<gene>
    <name evidence="2" type="ORF">LUZ62_075796</name>
</gene>
<name>A0AAV8DEA2_9POAL</name>
<keyword evidence="1" id="KW-0472">Membrane</keyword>
<keyword evidence="1" id="KW-0812">Transmembrane</keyword>
<keyword evidence="1" id="KW-1133">Transmembrane helix</keyword>
<protein>
    <submittedName>
        <fullName evidence="2">Mediator of RNA polymerase II transcription subunit</fullName>
    </submittedName>
</protein>
<dbReference type="AlphaFoldDB" id="A0AAV8DEA2"/>
<dbReference type="EMBL" id="JAMFTS010000004">
    <property type="protein sequence ID" value="KAJ4765421.1"/>
    <property type="molecule type" value="Genomic_DNA"/>
</dbReference>
<keyword evidence="3" id="KW-1185">Reference proteome</keyword>
<evidence type="ECO:0000256" key="1">
    <source>
        <dbReference type="SAM" id="Phobius"/>
    </source>
</evidence>
<organism evidence="2 3">
    <name type="scientific">Rhynchospora pubera</name>
    <dbReference type="NCBI Taxonomy" id="906938"/>
    <lineage>
        <taxon>Eukaryota</taxon>
        <taxon>Viridiplantae</taxon>
        <taxon>Streptophyta</taxon>
        <taxon>Embryophyta</taxon>
        <taxon>Tracheophyta</taxon>
        <taxon>Spermatophyta</taxon>
        <taxon>Magnoliopsida</taxon>
        <taxon>Liliopsida</taxon>
        <taxon>Poales</taxon>
        <taxon>Cyperaceae</taxon>
        <taxon>Cyperoideae</taxon>
        <taxon>Rhynchosporeae</taxon>
        <taxon>Rhynchospora</taxon>
    </lineage>
</organism>
<comment type="caution">
    <text evidence="2">The sequence shown here is derived from an EMBL/GenBank/DDBJ whole genome shotgun (WGS) entry which is preliminary data.</text>
</comment>
<proteinExistence type="predicted"/>
<accession>A0AAV8DEA2</accession>
<dbReference type="PANTHER" id="PTHR33782">
    <property type="entry name" value="OS01G0121600 PROTEIN"/>
    <property type="match status" value="1"/>
</dbReference>
<evidence type="ECO:0000313" key="2">
    <source>
        <dbReference type="EMBL" id="KAJ4765421.1"/>
    </source>
</evidence>
<reference evidence="2" key="1">
    <citation type="submission" date="2022-08" db="EMBL/GenBank/DDBJ databases">
        <authorList>
            <person name="Marques A."/>
        </authorList>
    </citation>
    <scope>NUCLEOTIDE SEQUENCE</scope>
    <source>
        <strain evidence="2">RhyPub2mFocal</strain>
        <tissue evidence="2">Leaves</tissue>
    </source>
</reference>
<sequence>MAATSSSITCARFPSLLMVMTSSQSQPQMMPVTVGIRSSTICCCAYRKRTKSRHPANRLVDESMITLRKRMHEAKLAERNYEPPSHWMEWEKRYYIQYGTDVFELVGLLQGLLINTRPSLALGLMAIIAVSVPATSILGLHLLIDMCGFVLSPVNFLS</sequence>
<dbReference type="Proteomes" id="UP001140206">
    <property type="component" value="Chromosome 4"/>
</dbReference>
<feature type="transmembrane region" description="Helical" evidence="1">
    <location>
        <begin position="120"/>
        <end position="144"/>
    </location>
</feature>
<dbReference type="PANTHER" id="PTHR33782:SF5">
    <property type="entry name" value="MEDIATOR OF RNA POLYMERASE II TRANSCRIPTION SUBUNIT"/>
    <property type="match status" value="1"/>
</dbReference>
<evidence type="ECO:0000313" key="3">
    <source>
        <dbReference type="Proteomes" id="UP001140206"/>
    </source>
</evidence>